<dbReference type="OrthoDB" id="1913313at2759"/>
<feature type="compositionally biased region" description="Polar residues" evidence="1">
    <location>
        <begin position="17"/>
        <end position="26"/>
    </location>
</feature>
<organism evidence="2 3">
    <name type="scientific">Colocasia esculenta</name>
    <name type="common">Wild taro</name>
    <name type="synonym">Arum esculentum</name>
    <dbReference type="NCBI Taxonomy" id="4460"/>
    <lineage>
        <taxon>Eukaryota</taxon>
        <taxon>Viridiplantae</taxon>
        <taxon>Streptophyta</taxon>
        <taxon>Embryophyta</taxon>
        <taxon>Tracheophyta</taxon>
        <taxon>Spermatophyta</taxon>
        <taxon>Magnoliopsida</taxon>
        <taxon>Liliopsida</taxon>
        <taxon>Araceae</taxon>
        <taxon>Aroideae</taxon>
        <taxon>Colocasieae</taxon>
        <taxon>Colocasia</taxon>
    </lineage>
</organism>
<reference evidence="2" key="1">
    <citation type="submission" date="2017-07" db="EMBL/GenBank/DDBJ databases">
        <title>Taro Niue Genome Assembly and Annotation.</title>
        <authorList>
            <person name="Atibalentja N."/>
            <person name="Keating K."/>
            <person name="Fields C.J."/>
        </authorList>
    </citation>
    <scope>NUCLEOTIDE SEQUENCE</scope>
    <source>
        <strain evidence="2">Niue_2</strain>
        <tissue evidence="2">Leaf</tissue>
    </source>
</reference>
<dbReference type="PANTHER" id="PTHR36775:SF1">
    <property type="entry name" value="LYR MOTIF PROTEIN"/>
    <property type="match status" value="1"/>
</dbReference>
<name>A0A843VEJ5_COLES</name>
<feature type="compositionally biased region" description="Gly residues" evidence="1">
    <location>
        <begin position="66"/>
        <end position="79"/>
    </location>
</feature>
<protein>
    <submittedName>
        <fullName evidence="2">Uncharacterized protein</fullName>
    </submittedName>
</protein>
<evidence type="ECO:0000313" key="2">
    <source>
        <dbReference type="EMBL" id="MQL94375.1"/>
    </source>
</evidence>
<dbReference type="EMBL" id="NMUH01001665">
    <property type="protein sequence ID" value="MQL94375.1"/>
    <property type="molecule type" value="Genomic_DNA"/>
</dbReference>
<feature type="region of interest" description="Disordered" evidence="1">
    <location>
        <begin position="53"/>
        <end position="94"/>
    </location>
</feature>
<comment type="caution">
    <text evidence="2">The sequence shown here is derived from an EMBL/GenBank/DDBJ whole genome shotgun (WGS) entry which is preliminary data.</text>
</comment>
<feature type="compositionally biased region" description="Basic and acidic residues" evidence="1">
    <location>
        <begin position="53"/>
        <end position="65"/>
    </location>
</feature>
<feature type="compositionally biased region" description="Basic residues" evidence="1">
    <location>
        <begin position="177"/>
        <end position="186"/>
    </location>
</feature>
<feature type="region of interest" description="Disordered" evidence="1">
    <location>
        <begin position="1"/>
        <end position="26"/>
    </location>
</feature>
<dbReference type="Proteomes" id="UP000652761">
    <property type="component" value="Unassembled WGS sequence"/>
</dbReference>
<keyword evidence="3" id="KW-1185">Reference proteome</keyword>
<accession>A0A843VEJ5</accession>
<dbReference type="AlphaFoldDB" id="A0A843VEJ5"/>
<feature type="region of interest" description="Disordered" evidence="1">
    <location>
        <begin position="117"/>
        <end position="207"/>
    </location>
</feature>
<feature type="compositionally biased region" description="Basic and acidic residues" evidence="1">
    <location>
        <begin position="250"/>
        <end position="259"/>
    </location>
</feature>
<evidence type="ECO:0000313" key="3">
    <source>
        <dbReference type="Proteomes" id="UP000652761"/>
    </source>
</evidence>
<dbReference type="PANTHER" id="PTHR36775">
    <property type="entry name" value="LYR MOTIF PROTEIN"/>
    <property type="match status" value="1"/>
</dbReference>
<proteinExistence type="predicted"/>
<feature type="compositionally biased region" description="Basic and acidic residues" evidence="1">
    <location>
        <begin position="144"/>
        <end position="159"/>
    </location>
</feature>
<feature type="region of interest" description="Disordered" evidence="1">
    <location>
        <begin position="250"/>
        <end position="272"/>
    </location>
</feature>
<gene>
    <name evidence="2" type="ORF">Taro_027018</name>
</gene>
<sequence length="354" mass="38185">MRRDTHDSGAPWDSRHSQIPSPTQTCRGRKYLEGEKRERGLCAVVAILLKGEEGEGREGGTREGEGGGGGGGGEVGNAGGSSMTPTRPLGSSRHALESCTLQLHTWKPFQLHSPPPHHHELPYPFPAKKPCRSDRSTAPSTLGDHLDLSRLSLLDDPHPQHQQQQRFREEGIGSWLARKRRRRRGGSRSISGRSSERSGTRRRCCSVGGGGASGAYATCSDFPVAAGGTDSSGELFMNGDGNWGSDVSEARISRRDSKDAGSGGGGLDRDAPYSAPYQGGLGALDLQGNESGYGSETGYRGDAELGYGDEFDEEEDDGRVLFWGDQLGDGKVQWFGFHLCQPCEMQCKLQLRYC</sequence>
<evidence type="ECO:0000256" key="1">
    <source>
        <dbReference type="SAM" id="MobiDB-lite"/>
    </source>
</evidence>